<protein>
    <submittedName>
        <fullName evidence="1">Uncharacterized protein</fullName>
    </submittedName>
</protein>
<comment type="caution">
    <text evidence="1">The sequence shown here is derived from an EMBL/GenBank/DDBJ whole genome shotgun (WGS) entry which is preliminary data.</text>
</comment>
<evidence type="ECO:0000313" key="2">
    <source>
        <dbReference type="Proteomes" id="UP000003438"/>
    </source>
</evidence>
<reference evidence="1" key="1">
    <citation type="submission" date="2009-12" db="EMBL/GenBank/DDBJ databases">
        <authorList>
            <person name="Weinstock G."/>
            <person name="Sodergren E."/>
            <person name="Clifton S."/>
            <person name="Fulton L."/>
            <person name="Fulton B."/>
            <person name="Courtney L."/>
            <person name="Fronick C."/>
            <person name="Harrison M."/>
            <person name="Strong C."/>
            <person name="Farmer C."/>
            <person name="Delahaunty K."/>
            <person name="Markovic C."/>
            <person name="Hall O."/>
            <person name="Minx P."/>
            <person name="Tomlinson C."/>
            <person name="Mitreva M."/>
            <person name="Nelson J."/>
            <person name="Hou S."/>
            <person name="Wollam A."/>
            <person name="Pepin K.H."/>
            <person name="Johnson M."/>
            <person name="Bhonagiri V."/>
            <person name="Nash W.E."/>
            <person name="Warren W."/>
            <person name="Chinwalla A."/>
            <person name="Mardis E.R."/>
            <person name="Wilson R.K."/>
        </authorList>
    </citation>
    <scope>NUCLEOTIDE SEQUENCE [LARGE SCALE GENOMIC DNA]</scope>
    <source>
        <strain evidence="1">DSM 15176</strain>
    </source>
</reference>
<dbReference type="STRING" id="411471.SUBVAR_05862"/>
<evidence type="ECO:0000313" key="1">
    <source>
        <dbReference type="EMBL" id="EFB76076.1"/>
    </source>
</evidence>
<sequence length="348" mass="38357">MYKLELFTEQMTFADAVEIDAPTIDLDYLTFNAFSVTAPTVSCQKGYFAHITQDSTTVADCIVSDVQPGTGTVSISMRPLQALFDVDVFASQIPDAASWLLQQIQTQFVSNADTLQNRPVSIANTVRTVYPLTVAEDEDTLNLIDIMAQALTTYGIYVDAHLDFKAMQIVVQIIPPGAQRTFEADLDNVLDKSVTLGDSYGSANKMIIRKRVTDQETEEVTYPSQIVFYLHPDGTVDTTDDNRITPVFWTLATLDDSDTWDQDALDQAVEALSPQQYDNEITLQYKTGDALVNPEQAQIGTPCTIYTGGLAYTSILTGRSVGSGTVTLTFGAVRVSLTKKLILQRRQR</sequence>
<gene>
    <name evidence="1" type="ORF">SUBVAR_05862</name>
</gene>
<keyword evidence="2" id="KW-1185">Reference proteome</keyword>
<dbReference type="eggNOG" id="ENOG5033SCB">
    <property type="taxonomic scope" value="Bacteria"/>
</dbReference>
<dbReference type="HOGENOM" id="CLU_771142_0_0_9"/>
<name>D1PNE1_9FIRM</name>
<dbReference type="Proteomes" id="UP000003438">
    <property type="component" value="Unassembled WGS sequence"/>
</dbReference>
<accession>D1PNE1</accession>
<dbReference type="RefSeq" id="WP_007047236.1">
    <property type="nucleotide sequence ID" value="NZ_GG704769.1"/>
</dbReference>
<proteinExistence type="predicted"/>
<dbReference type="EMBL" id="ACBY02000023">
    <property type="protein sequence ID" value="EFB76076.1"/>
    <property type="molecule type" value="Genomic_DNA"/>
</dbReference>
<dbReference type="AlphaFoldDB" id="D1PNE1"/>
<organism evidence="1 2">
    <name type="scientific">Subdoligranulum variabile DSM 15176</name>
    <dbReference type="NCBI Taxonomy" id="411471"/>
    <lineage>
        <taxon>Bacteria</taxon>
        <taxon>Bacillati</taxon>
        <taxon>Bacillota</taxon>
        <taxon>Clostridia</taxon>
        <taxon>Eubacteriales</taxon>
        <taxon>Oscillospiraceae</taxon>
        <taxon>Subdoligranulum</taxon>
    </lineage>
</organism>